<protein>
    <recommendedName>
        <fullName evidence="4">CCHC-type domain-containing protein</fullName>
    </recommendedName>
</protein>
<gene>
    <name evidence="2" type="ORF">Ptr86124_004171</name>
</gene>
<evidence type="ECO:0000256" key="1">
    <source>
        <dbReference type="SAM" id="MobiDB-lite"/>
    </source>
</evidence>
<dbReference type="Proteomes" id="UP000249757">
    <property type="component" value="Unassembled WGS sequence"/>
</dbReference>
<name>A0A922NG36_9PLEO</name>
<evidence type="ECO:0000313" key="2">
    <source>
        <dbReference type="EMBL" id="KAI1517234.1"/>
    </source>
</evidence>
<feature type="compositionally biased region" description="Polar residues" evidence="1">
    <location>
        <begin position="299"/>
        <end position="311"/>
    </location>
</feature>
<dbReference type="EMBL" id="NRDI02000004">
    <property type="protein sequence ID" value="KAI1517234.1"/>
    <property type="molecule type" value="Genomic_DNA"/>
</dbReference>
<dbReference type="AlphaFoldDB" id="A0A922NG36"/>
<sequence>MGDKPRRSVSGLINWEKRKAEYRHIDQHIEQGQKRNEEERIKWIQQTEEEKTKRVQAERACSLAGIPTFYVKIVEEMNRTIDDILYEHGINVTKVEVLMECLEHMEQYDEVQKGMEAFQASKNAHGTEGQHQIPVPRMTSQELKMRLARGPGQPPRPGAALPEAPWVAQTPSNARELEAQSSLIRERVRQHKSSSPASIIMAIDQLKKGAEVMMLSAELMRDRISSLEKANSAASERRRRSKRRIQKHGVLTKGAGEDILAQNEADQQIAHEERQGGARSGLSQRAQRRCTRCKETGHNSRTCKTDTINIE</sequence>
<comment type="caution">
    <text evidence="2">The sequence shown here is derived from an EMBL/GenBank/DDBJ whole genome shotgun (WGS) entry which is preliminary data.</text>
</comment>
<evidence type="ECO:0000313" key="3">
    <source>
        <dbReference type="Proteomes" id="UP000249757"/>
    </source>
</evidence>
<organism evidence="2 3">
    <name type="scientific">Pyrenophora tritici-repentis</name>
    <dbReference type="NCBI Taxonomy" id="45151"/>
    <lineage>
        <taxon>Eukaryota</taxon>
        <taxon>Fungi</taxon>
        <taxon>Dikarya</taxon>
        <taxon>Ascomycota</taxon>
        <taxon>Pezizomycotina</taxon>
        <taxon>Dothideomycetes</taxon>
        <taxon>Pleosporomycetidae</taxon>
        <taxon>Pleosporales</taxon>
        <taxon>Pleosporineae</taxon>
        <taxon>Pleosporaceae</taxon>
        <taxon>Pyrenophora</taxon>
    </lineage>
</organism>
<feature type="region of interest" description="Disordered" evidence="1">
    <location>
        <begin position="227"/>
        <end position="250"/>
    </location>
</feature>
<accession>A0A922NG36</accession>
<reference evidence="3" key="1">
    <citation type="journal article" date="2022" name="Microb. Genom.">
        <title>A global pangenome for the wheat fungal pathogen Pyrenophora tritici-repentis and prediction of effector protein structural homology.</title>
        <authorList>
            <person name="Moolhuijzen P.M."/>
            <person name="See P.T."/>
            <person name="Shi G."/>
            <person name="Powell H.R."/>
            <person name="Cockram J."/>
            <person name="Jorgensen L.N."/>
            <person name="Benslimane H."/>
            <person name="Strelkov S.E."/>
            <person name="Turner J."/>
            <person name="Liu Z."/>
            <person name="Moffat C.S."/>
        </authorList>
    </citation>
    <scope>NUCLEOTIDE SEQUENCE [LARGE SCALE GENOMIC DNA]</scope>
</reference>
<keyword evidence="3" id="KW-1185">Reference proteome</keyword>
<proteinExistence type="predicted"/>
<evidence type="ECO:0008006" key="4">
    <source>
        <dbReference type="Google" id="ProtNLM"/>
    </source>
</evidence>
<feature type="region of interest" description="Disordered" evidence="1">
    <location>
        <begin position="267"/>
        <end position="311"/>
    </location>
</feature>
<feature type="compositionally biased region" description="Basic residues" evidence="1">
    <location>
        <begin position="237"/>
        <end position="247"/>
    </location>
</feature>